<sequence>MAHGERSEKAWLWYTAVYEAIQEIPKGRVTSYGHIARLVGKPECPRQVGVCLKHLPSKSSDPSKKSPTWHSGNVPWQRVINARGGISPRGPSGASRQAAALRAEGVQVDQGPMGELTVNLERFGWFPDVLPSEEGLVESSGEEDEDEEAAAYHT</sequence>
<comment type="caution">
    <text evidence="1">The sequence shown here is derived from an EMBL/GenBank/DDBJ whole genome shotgun (WGS) entry which is preliminary data.</text>
</comment>
<evidence type="ECO:0000313" key="2">
    <source>
        <dbReference type="Proteomes" id="UP000799755"/>
    </source>
</evidence>
<name>A0ACB6R1N2_9PLEO</name>
<evidence type="ECO:0000313" key="1">
    <source>
        <dbReference type="EMBL" id="KAF2473086.1"/>
    </source>
</evidence>
<reference evidence="1" key="1">
    <citation type="journal article" date="2020" name="Stud. Mycol.">
        <title>101 Dothideomycetes genomes: a test case for predicting lifestyles and emergence of pathogens.</title>
        <authorList>
            <person name="Haridas S."/>
            <person name="Albert R."/>
            <person name="Binder M."/>
            <person name="Bloem J."/>
            <person name="Labutti K."/>
            <person name="Salamov A."/>
            <person name="Andreopoulos B."/>
            <person name="Baker S."/>
            <person name="Barry K."/>
            <person name="Bills G."/>
            <person name="Bluhm B."/>
            <person name="Cannon C."/>
            <person name="Castanera R."/>
            <person name="Culley D."/>
            <person name="Daum C."/>
            <person name="Ezra D."/>
            <person name="Gonzalez J."/>
            <person name="Henrissat B."/>
            <person name="Kuo A."/>
            <person name="Liang C."/>
            <person name="Lipzen A."/>
            <person name="Lutzoni F."/>
            <person name="Magnuson J."/>
            <person name="Mondo S."/>
            <person name="Nolan M."/>
            <person name="Ohm R."/>
            <person name="Pangilinan J."/>
            <person name="Park H.-J."/>
            <person name="Ramirez L."/>
            <person name="Alfaro M."/>
            <person name="Sun H."/>
            <person name="Tritt A."/>
            <person name="Yoshinaga Y."/>
            <person name="Zwiers L.-H."/>
            <person name="Turgeon B."/>
            <person name="Goodwin S."/>
            <person name="Spatafora J."/>
            <person name="Crous P."/>
            <person name="Grigoriev I."/>
        </authorList>
    </citation>
    <scope>NUCLEOTIDE SEQUENCE</scope>
    <source>
        <strain evidence="1">ATCC 200398</strain>
    </source>
</reference>
<keyword evidence="2" id="KW-1185">Reference proteome</keyword>
<proteinExistence type="predicted"/>
<accession>A0ACB6R1N2</accession>
<gene>
    <name evidence="1" type="ORF">BDR25DRAFT_282327</name>
</gene>
<organism evidence="1 2">
    <name type="scientific">Lindgomyces ingoldianus</name>
    <dbReference type="NCBI Taxonomy" id="673940"/>
    <lineage>
        <taxon>Eukaryota</taxon>
        <taxon>Fungi</taxon>
        <taxon>Dikarya</taxon>
        <taxon>Ascomycota</taxon>
        <taxon>Pezizomycotina</taxon>
        <taxon>Dothideomycetes</taxon>
        <taxon>Pleosporomycetidae</taxon>
        <taxon>Pleosporales</taxon>
        <taxon>Lindgomycetaceae</taxon>
        <taxon>Lindgomyces</taxon>
    </lineage>
</organism>
<protein>
    <submittedName>
        <fullName evidence="1">Uncharacterized protein</fullName>
    </submittedName>
</protein>
<dbReference type="Proteomes" id="UP000799755">
    <property type="component" value="Unassembled WGS sequence"/>
</dbReference>
<dbReference type="EMBL" id="MU003500">
    <property type="protein sequence ID" value="KAF2473086.1"/>
    <property type="molecule type" value="Genomic_DNA"/>
</dbReference>